<dbReference type="RefSeq" id="WP_012648015.1">
    <property type="nucleotide sequence ID" value="NC_011979.1"/>
</dbReference>
<dbReference type="EMBL" id="CP001390">
    <property type="protein sequence ID" value="ACM21287.1"/>
    <property type="molecule type" value="Genomic_DNA"/>
</dbReference>
<dbReference type="KEGG" id="geo:Geob_2944"/>
<evidence type="ECO:0000313" key="2">
    <source>
        <dbReference type="Proteomes" id="UP000007721"/>
    </source>
</evidence>
<keyword evidence="2" id="KW-1185">Reference proteome</keyword>
<evidence type="ECO:0000313" key="1">
    <source>
        <dbReference type="EMBL" id="ACM21287.1"/>
    </source>
</evidence>
<protein>
    <submittedName>
        <fullName evidence="1">Lipoprotein, putative</fullName>
    </submittedName>
</protein>
<dbReference type="Proteomes" id="UP000007721">
    <property type="component" value="Chromosome"/>
</dbReference>
<organism evidence="1 2">
    <name type="scientific">Geotalea daltonii (strain DSM 22248 / JCM 15807 / FRC-32)</name>
    <name type="common">Geobacter daltonii</name>
    <dbReference type="NCBI Taxonomy" id="316067"/>
    <lineage>
        <taxon>Bacteria</taxon>
        <taxon>Pseudomonadati</taxon>
        <taxon>Thermodesulfobacteriota</taxon>
        <taxon>Desulfuromonadia</taxon>
        <taxon>Geobacterales</taxon>
        <taxon>Geobacteraceae</taxon>
        <taxon>Geotalea</taxon>
    </lineage>
</organism>
<dbReference type="AlphaFoldDB" id="B9M2U1"/>
<dbReference type="STRING" id="316067.Geob_2944"/>
<gene>
    <name evidence="1" type="ordered locus">Geob_2944</name>
</gene>
<accession>B9M2U1</accession>
<dbReference type="HOGENOM" id="CLU_1793721_0_0_7"/>
<reference evidence="1 2" key="1">
    <citation type="submission" date="2009-01" db="EMBL/GenBank/DDBJ databases">
        <title>Complete sequence of Geobacter sp. FRC-32.</title>
        <authorList>
            <consortium name="US DOE Joint Genome Institute"/>
            <person name="Lucas S."/>
            <person name="Copeland A."/>
            <person name="Lapidus A."/>
            <person name="Glavina del Rio T."/>
            <person name="Dalin E."/>
            <person name="Tice H."/>
            <person name="Bruce D."/>
            <person name="Goodwin L."/>
            <person name="Pitluck S."/>
            <person name="Saunders E."/>
            <person name="Brettin T."/>
            <person name="Detter J.C."/>
            <person name="Han C."/>
            <person name="Larimer F."/>
            <person name="Land M."/>
            <person name="Hauser L."/>
            <person name="Kyrpides N."/>
            <person name="Ovchinnikova G."/>
            <person name="Kostka J."/>
            <person name="Richardson P."/>
        </authorList>
    </citation>
    <scope>NUCLEOTIDE SEQUENCE [LARGE SCALE GENOMIC DNA]</scope>
    <source>
        <strain evidence="2">DSM 22248 / JCM 15807 / FRC-32</strain>
    </source>
</reference>
<name>B9M2U1_GEODF</name>
<dbReference type="PROSITE" id="PS51257">
    <property type="entry name" value="PROKAR_LIPOPROTEIN"/>
    <property type="match status" value="1"/>
</dbReference>
<proteinExistence type="predicted"/>
<keyword evidence="1" id="KW-0449">Lipoprotein</keyword>
<sequence length="144" mass="14996">MNKWIVAVLLVVVVAGCGVEWFPEDSTTSGSKNSNVSFSFEGTNKCSQSPGSFADSGPIQIFNLQTSATISVSGTATSKYTITNQSPRSDQGVIRPGETVSVSHQNAAQDATSKITITTLTIAGKSASFKSSIDPCPQGTTTIQ</sequence>